<dbReference type="PRINTS" id="PR00934">
    <property type="entry name" value="XHISDIPTASE"/>
</dbReference>
<accession>A0ABV6CBI9</accession>
<comment type="caution">
    <text evidence="3">The sequence shown here is derived from an EMBL/GenBank/DDBJ whole genome shotgun (WGS) entry which is preliminary data.</text>
</comment>
<evidence type="ECO:0000259" key="2">
    <source>
        <dbReference type="Pfam" id="PF07687"/>
    </source>
</evidence>
<dbReference type="InterPro" id="IPR001160">
    <property type="entry name" value="Peptidase_M20C"/>
</dbReference>
<evidence type="ECO:0000313" key="4">
    <source>
        <dbReference type="Proteomes" id="UP001589758"/>
    </source>
</evidence>
<dbReference type="EMBL" id="JBHLXE010000087">
    <property type="protein sequence ID" value="MFC0179982.1"/>
    <property type="molecule type" value="Genomic_DNA"/>
</dbReference>
<dbReference type="PANTHER" id="PTHR43501">
    <property type="entry name" value="CYTOSOL NON-SPECIFIC DIPEPTIDASE"/>
    <property type="match status" value="1"/>
</dbReference>
<reference evidence="3 4" key="1">
    <citation type="submission" date="2024-09" db="EMBL/GenBank/DDBJ databases">
        <authorList>
            <person name="Sun Q."/>
            <person name="Mori K."/>
        </authorList>
    </citation>
    <scope>NUCLEOTIDE SEQUENCE [LARGE SCALE GENOMIC DNA]</scope>
    <source>
        <strain evidence="3 4">CCM 8545</strain>
    </source>
</reference>
<name>A0ABV6CBI9_9GAMM</name>
<dbReference type="CDD" id="cd03890">
    <property type="entry name" value="M20_pepD"/>
    <property type="match status" value="1"/>
</dbReference>
<evidence type="ECO:0000313" key="3">
    <source>
        <dbReference type="EMBL" id="MFC0179982.1"/>
    </source>
</evidence>
<evidence type="ECO:0000256" key="1">
    <source>
        <dbReference type="ARBA" id="ARBA00022801"/>
    </source>
</evidence>
<dbReference type="NCBIfam" id="TIGR01893">
    <property type="entry name" value="aa-his-dipept"/>
    <property type="match status" value="1"/>
</dbReference>
<proteinExistence type="predicted"/>
<dbReference type="Gene3D" id="3.40.630.10">
    <property type="entry name" value="Zn peptidases"/>
    <property type="match status" value="2"/>
</dbReference>
<dbReference type="InterPro" id="IPR011650">
    <property type="entry name" value="Peptidase_M20_dimer"/>
</dbReference>
<dbReference type="RefSeq" id="WP_385877107.1">
    <property type="nucleotide sequence ID" value="NZ_JBHLXE010000087.1"/>
</dbReference>
<dbReference type="SUPFAM" id="SSF53187">
    <property type="entry name" value="Zn-dependent exopeptidases"/>
    <property type="match status" value="1"/>
</dbReference>
<gene>
    <name evidence="3" type="ORF">ACFFIT_07780</name>
</gene>
<feature type="domain" description="Peptidase M20 dimerisation" evidence="2">
    <location>
        <begin position="208"/>
        <end position="281"/>
    </location>
</feature>
<dbReference type="PANTHER" id="PTHR43501:SF1">
    <property type="entry name" value="CYTOSOL NON-SPECIFIC DIPEPTIDASE"/>
    <property type="match status" value="1"/>
</dbReference>
<dbReference type="InterPro" id="IPR002933">
    <property type="entry name" value="Peptidase_M20"/>
</dbReference>
<keyword evidence="4" id="KW-1185">Reference proteome</keyword>
<dbReference type="Pfam" id="PF07687">
    <property type="entry name" value="M20_dimer"/>
    <property type="match status" value="1"/>
</dbReference>
<dbReference type="Pfam" id="PF01546">
    <property type="entry name" value="Peptidase_M20"/>
    <property type="match status" value="1"/>
</dbReference>
<keyword evidence="1" id="KW-0378">Hydrolase</keyword>
<dbReference type="Proteomes" id="UP001589758">
    <property type="component" value="Unassembled WGS sequence"/>
</dbReference>
<organism evidence="3 4">
    <name type="scientific">Thorsellia kenyensis</name>
    <dbReference type="NCBI Taxonomy" id="1549888"/>
    <lineage>
        <taxon>Bacteria</taxon>
        <taxon>Pseudomonadati</taxon>
        <taxon>Pseudomonadota</taxon>
        <taxon>Gammaproteobacteria</taxon>
        <taxon>Enterobacterales</taxon>
        <taxon>Thorselliaceae</taxon>
        <taxon>Thorsellia</taxon>
    </lineage>
</organism>
<sequence>MKPITQLTPSRLWEIFNDICKIPRPSHQEEAITKQVESWAKEYDIECLKDDVGNLLLKKPASKGFENKKTVVLQAHLDMVAQKRENSPHDFSKDPILPQIVDGWVKATDTTLGADNGIGMASALAVLFDPSVSHGPIEVLLTASEETGMVGAFGLKPNWLNADIMINTDAEEEGDVYVGCAGGTDVVLQLPISRVAKPEDQEFYELTLQGLKGGHSGIDIHKGLGNANKLLAEVLFSLNNQFAINLASFNGGSLRNAIPRSASALLSLTKEQKAKIDTFLIDHLNKLKTIYHIKAPNLSLTLQPLNAINESIFDKKTTSQFINLINAHPNGVIRMSDAAQGVTETSLNLGVISTQTDHIEIISLVRSLVDAGKYALVNELKSLAGLVGAQFTTQSDYPGWAPDMHSDMLSVAKEKYADLFGMELKTMVIHAGLECGLIKKPYPNLDIISIGPTIKGAHSPDERVDIKSVEKYWQFLISLLKAIPDV</sequence>
<protein>
    <submittedName>
        <fullName evidence="3">Aminoacyl-histidine dipeptidase</fullName>
    </submittedName>
</protein>
<dbReference type="PIRSF" id="PIRSF016599">
    <property type="entry name" value="Xaa-His_dipept"/>
    <property type="match status" value="1"/>
</dbReference>